<keyword evidence="2" id="KW-1185">Reference proteome</keyword>
<proteinExistence type="predicted"/>
<sequence>MAYTKERKKLEKLVEKITGLQHYDDKSLAIISDIYEQYSHTVRILKNKAPEMFNELYLNELQQVKEFKRILKVGEEEDRQVNFINYKEALLDALTKTIHAGKDTI</sequence>
<dbReference type="EMBL" id="SUME01000007">
    <property type="protein sequence ID" value="TJZ53712.1"/>
    <property type="molecule type" value="Genomic_DNA"/>
</dbReference>
<dbReference type="Proteomes" id="UP000306808">
    <property type="component" value="Unassembled WGS sequence"/>
</dbReference>
<name>A0A4U0NJ30_9SPHI</name>
<comment type="caution">
    <text evidence="1">The sequence shown here is derived from an EMBL/GenBank/DDBJ whole genome shotgun (WGS) entry which is preliminary data.</text>
</comment>
<accession>A0A4U0NJ30</accession>
<dbReference type="OrthoDB" id="710652at2"/>
<dbReference type="RefSeq" id="WP_136902503.1">
    <property type="nucleotide sequence ID" value="NZ_SUME01000007.1"/>
</dbReference>
<protein>
    <submittedName>
        <fullName evidence="1">Uncharacterized protein</fullName>
    </submittedName>
</protein>
<gene>
    <name evidence="1" type="ORF">FAZ15_16950</name>
</gene>
<evidence type="ECO:0000313" key="1">
    <source>
        <dbReference type="EMBL" id="TJZ53712.1"/>
    </source>
</evidence>
<reference evidence="1 2" key="1">
    <citation type="submission" date="2019-04" db="EMBL/GenBank/DDBJ databases">
        <title>Sphingobacterium olei sp. nov., isolated from oil-contaminated soil.</title>
        <authorList>
            <person name="Liu B."/>
        </authorList>
    </citation>
    <scope>NUCLEOTIDE SEQUENCE [LARGE SCALE GENOMIC DNA]</scope>
    <source>
        <strain evidence="1 2">HAL-9</strain>
    </source>
</reference>
<dbReference type="AlphaFoldDB" id="A0A4U0NJ30"/>
<organism evidence="1 2">
    <name type="scientific">Sphingobacterium olei</name>
    <dbReference type="NCBI Taxonomy" id="2571155"/>
    <lineage>
        <taxon>Bacteria</taxon>
        <taxon>Pseudomonadati</taxon>
        <taxon>Bacteroidota</taxon>
        <taxon>Sphingobacteriia</taxon>
        <taxon>Sphingobacteriales</taxon>
        <taxon>Sphingobacteriaceae</taxon>
        <taxon>Sphingobacterium</taxon>
    </lineage>
</organism>
<evidence type="ECO:0000313" key="2">
    <source>
        <dbReference type="Proteomes" id="UP000306808"/>
    </source>
</evidence>